<dbReference type="InterPro" id="IPR002123">
    <property type="entry name" value="Plipid/glycerol_acylTrfase"/>
</dbReference>
<evidence type="ECO:0000256" key="1">
    <source>
        <dbReference type="ARBA" id="ARBA00008655"/>
    </source>
</evidence>
<dbReference type="PANTHER" id="PTHR10434">
    <property type="entry name" value="1-ACYL-SN-GLYCEROL-3-PHOSPHATE ACYLTRANSFERASE"/>
    <property type="match status" value="1"/>
</dbReference>
<dbReference type="GO" id="GO:0003841">
    <property type="term" value="F:1-acylglycerol-3-phosphate O-acyltransferase activity"/>
    <property type="evidence" value="ECO:0007669"/>
    <property type="project" value="UniProtKB-UniRule"/>
</dbReference>
<evidence type="ECO:0000313" key="8">
    <source>
        <dbReference type="Proteomes" id="UP000749646"/>
    </source>
</evidence>
<comment type="similarity">
    <text evidence="1 4">Belongs to the 1-acyl-sn-glycerol-3-phosphate acyltransferase family.</text>
</comment>
<dbReference type="PANTHER" id="PTHR10434:SF11">
    <property type="entry name" value="1-ACYL-SN-GLYCEROL-3-PHOSPHATE ACYLTRANSFERASE"/>
    <property type="match status" value="1"/>
</dbReference>
<keyword evidence="5" id="KW-1133">Transmembrane helix</keyword>
<dbReference type="Proteomes" id="UP000749646">
    <property type="component" value="Unassembled WGS sequence"/>
</dbReference>
<evidence type="ECO:0000256" key="3">
    <source>
        <dbReference type="ARBA" id="ARBA00023315"/>
    </source>
</evidence>
<evidence type="ECO:0000313" key="7">
    <source>
        <dbReference type="EMBL" id="KAF9964010.1"/>
    </source>
</evidence>
<keyword evidence="2 4" id="KW-0808">Transferase</keyword>
<organism evidence="7 8">
    <name type="scientific">Modicella reniformis</name>
    <dbReference type="NCBI Taxonomy" id="1440133"/>
    <lineage>
        <taxon>Eukaryota</taxon>
        <taxon>Fungi</taxon>
        <taxon>Fungi incertae sedis</taxon>
        <taxon>Mucoromycota</taxon>
        <taxon>Mortierellomycotina</taxon>
        <taxon>Mortierellomycetes</taxon>
        <taxon>Mortierellales</taxon>
        <taxon>Mortierellaceae</taxon>
        <taxon>Modicella</taxon>
    </lineage>
</organism>
<dbReference type="NCBIfam" id="TIGR00530">
    <property type="entry name" value="AGP_acyltrn"/>
    <property type="match status" value="1"/>
</dbReference>
<sequence length="328" mass="35878">MSIADIDAINSVWSLPAKLALAVLFCLALPRLLAALPQKLQFAARYLVFLTTGLFMSVVGCFIAIVFAVAGKRHLANATAARIFSRLVASPSGIKINVKGEEKLGNTPAIYVCNHQSNVDVVIIGRIYPTHCAIMAKKELKYVPFLGLFMQLSNVIFIDRKNHKKALESTAHAVAEMKKQNSGMLIFPEGTRSHLEKPGLLPFKKGAFHLAIQSQYPIIPIAIEGYSHVYSSRKKAFPGGEIEVRILDPIPTTGLTSDDLGSLMERTQAVMLENLKAMDKSSSHETATASLDGGKLPAELEEKGAIALGETEDEYHEGFKKRRTTFRA</sequence>
<comment type="domain">
    <text evidence="4">The HXXXXD motif is essential for acyltransferase activity and may constitute the binding site for the phosphate moiety of the glycerol-3-phosphate.</text>
</comment>
<gene>
    <name evidence="7" type="primary">SLC1_2</name>
    <name evidence="7" type="ORF">BGZ65_011601</name>
</gene>
<keyword evidence="4" id="KW-0594">Phospholipid biosynthesis</keyword>
<accession>A0A9P6J9A0</accession>
<dbReference type="GO" id="GO:0005783">
    <property type="term" value="C:endoplasmic reticulum"/>
    <property type="evidence" value="ECO:0007669"/>
    <property type="project" value="TreeGrafter"/>
</dbReference>
<dbReference type="GO" id="GO:0016020">
    <property type="term" value="C:membrane"/>
    <property type="evidence" value="ECO:0007669"/>
    <property type="project" value="InterPro"/>
</dbReference>
<keyword evidence="8" id="KW-1185">Reference proteome</keyword>
<dbReference type="OrthoDB" id="202234at2759"/>
<keyword evidence="3 4" id="KW-0012">Acyltransferase</keyword>
<dbReference type="EMBL" id="JAAAHW010006241">
    <property type="protein sequence ID" value="KAF9964010.1"/>
    <property type="molecule type" value="Genomic_DNA"/>
</dbReference>
<feature type="transmembrane region" description="Helical" evidence="5">
    <location>
        <begin position="44"/>
        <end position="70"/>
    </location>
</feature>
<keyword evidence="4" id="KW-0443">Lipid metabolism</keyword>
<feature type="domain" description="Phospholipid/glycerol acyltransferase" evidence="6">
    <location>
        <begin position="109"/>
        <end position="226"/>
    </location>
</feature>
<proteinExistence type="inferred from homology"/>
<evidence type="ECO:0000256" key="2">
    <source>
        <dbReference type="ARBA" id="ARBA00022679"/>
    </source>
</evidence>
<comment type="caution">
    <text evidence="7">The sequence shown here is derived from an EMBL/GenBank/DDBJ whole genome shotgun (WGS) entry which is preliminary data.</text>
</comment>
<keyword evidence="4" id="KW-0444">Lipid biosynthesis</keyword>
<keyword evidence="5" id="KW-0472">Membrane</keyword>
<dbReference type="InterPro" id="IPR004552">
    <property type="entry name" value="AGP_acyltrans"/>
</dbReference>
<name>A0A9P6J9A0_9FUNG</name>
<dbReference type="AlphaFoldDB" id="A0A9P6J9A0"/>
<dbReference type="SMART" id="SM00563">
    <property type="entry name" value="PlsC"/>
    <property type="match status" value="1"/>
</dbReference>
<keyword evidence="4" id="KW-1208">Phospholipid metabolism</keyword>
<dbReference type="EC" id="2.3.1.51" evidence="4"/>
<dbReference type="CDD" id="cd07989">
    <property type="entry name" value="LPLAT_AGPAT-like"/>
    <property type="match status" value="1"/>
</dbReference>
<dbReference type="SUPFAM" id="SSF69593">
    <property type="entry name" value="Glycerol-3-phosphate (1)-acyltransferase"/>
    <property type="match status" value="1"/>
</dbReference>
<dbReference type="Pfam" id="PF01553">
    <property type="entry name" value="Acyltransferase"/>
    <property type="match status" value="1"/>
</dbReference>
<evidence type="ECO:0000256" key="4">
    <source>
        <dbReference type="RuleBase" id="RU361267"/>
    </source>
</evidence>
<evidence type="ECO:0000259" key="6">
    <source>
        <dbReference type="SMART" id="SM00563"/>
    </source>
</evidence>
<evidence type="ECO:0000256" key="5">
    <source>
        <dbReference type="SAM" id="Phobius"/>
    </source>
</evidence>
<keyword evidence="5" id="KW-0812">Transmembrane</keyword>
<dbReference type="GO" id="GO:0006654">
    <property type="term" value="P:phosphatidic acid biosynthetic process"/>
    <property type="evidence" value="ECO:0007669"/>
    <property type="project" value="TreeGrafter"/>
</dbReference>
<reference evidence="7" key="1">
    <citation type="journal article" date="2020" name="Fungal Divers.">
        <title>Resolving the Mortierellaceae phylogeny through synthesis of multi-gene phylogenetics and phylogenomics.</title>
        <authorList>
            <person name="Vandepol N."/>
            <person name="Liber J."/>
            <person name="Desiro A."/>
            <person name="Na H."/>
            <person name="Kennedy M."/>
            <person name="Barry K."/>
            <person name="Grigoriev I.V."/>
            <person name="Miller A.N."/>
            <person name="O'Donnell K."/>
            <person name="Stajich J.E."/>
            <person name="Bonito G."/>
        </authorList>
    </citation>
    <scope>NUCLEOTIDE SEQUENCE</scope>
    <source>
        <strain evidence="7">MES-2147</strain>
    </source>
</reference>
<protein>
    <recommendedName>
        <fullName evidence="4">1-acyl-sn-glycerol-3-phosphate acyltransferase</fullName>
        <ecNumber evidence="4">2.3.1.51</ecNumber>
    </recommendedName>
</protein>
<comment type="catalytic activity">
    <reaction evidence="4">
        <text>a 1-acyl-sn-glycero-3-phosphate + an acyl-CoA = a 1,2-diacyl-sn-glycero-3-phosphate + CoA</text>
        <dbReference type="Rhea" id="RHEA:19709"/>
        <dbReference type="ChEBI" id="CHEBI:57287"/>
        <dbReference type="ChEBI" id="CHEBI:57970"/>
        <dbReference type="ChEBI" id="CHEBI:58342"/>
        <dbReference type="ChEBI" id="CHEBI:58608"/>
        <dbReference type="EC" id="2.3.1.51"/>
    </reaction>
</comment>